<comment type="similarity">
    <text evidence="3">Belongs to the Nth/MutY family.</text>
</comment>
<keyword evidence="12" id="KW-0234">DNA repair</keyword>
<evidence type="ECO:0000259" key="15">
    <source>
        <dbReference type="SMART" id="SM00478"/>
    </source>
</evidence>
<evidence type="ECO:0000256" key="8">
    <source>
        <dbReference type="ARBA" id="ARBA00022763"/>
    </source>
</evidence>
<organism evidence="16 17">
    <name type="scientific">Acaromyces ingoldii</name>
    <dbReference type="NCBI Taxonomy" id="215250"/>
    <lineage>
        <taxon>Eukaryota</taxon>
        <taxon>Fungi</taxon>
        <taxon>Dikarya</taxon>
        <taxon>Basidiomycota</taxon>
        <taxon>Ustilaginomycotina</taxon>
        <taxon>Exobasidiomycetes</taxon>
        <taxon>Exobasidiales</taxon>
        <taxon>Cryptobasidiaceae</taxon>
        <taxon>Acaromyces</taxon>
    </lineage>
</organism>
<dbReference type="GO" id="GO:0006298">
    <property type="term" value="P:mismatch repair"/>
    <property type="evidence" value="ECO:0007669"/>
    <property type="project" value="TreeGrafter"/>
</dbReference>
<dbReference type="STRING" id="215250.A0A316YQP3"/>
<dbReference type="EMBL" id="KZ819636">
    <property type="protein sequence ID" value="PWN90353.1"/>
    <property type="molecule type" value="Genomic_DNA"/>
</dbReference>
<dbReference type="InParanoid" id="A0A316YQP3"/>
<accession>A0A316YQP3</accession>
<dbReference type="InterPro" id="IPR029119">
    <property type="entry name" value="MutY_C"/>
</dbReference>
<keyword evidence="8" id="KW-0227">DNA damage</keyword>
<dbReference type="Gene3D" id="1.10.1670.10">
    <property type="entry name" value="Helix-hairpin-Helix base-excision DNA repair enzymes (C-terminal)"/>
    <property type="match status" value="1"/>
</dbReference>
<dbReference type="GO" id="GO:0051539">
    <property type="term" value="F:4 iron, 4 sulfur cluster binding"/>
    <property type="evidence" value="ECO:0007669"/>
    <property type="project" value="UniProtKB-KW"/>
</dbReference>
<dbReference type="InterPro" id="IPR044298">
    <property type="entry name" value="MIG/MutY"/>
</dbReference>
<proteinExistence type="inferred from homology"/>
<dbReference type="SMART" id="SM00525">
    <property type="entry name" value="FES"/>
    <property type="match status" value="1"/>
</dbReference>
<evidence type="ECO:0000256" key="12">
    <source>
        <dbReference type="ARBA" id="ARBA00023204"/>
    </source>
</evidence>
<dbReference type="InterPro" id="IPR003651">
    <property type="entry name" value="Endonuclease3_FeS-loop_motif"/>
</dbReference>
<evidence type="ECO:0000256" key="11">
    <source>
        <dbReference type="ARBA" id="ARBA00023014"/>
    </source>
</evidence>
<keyword evidence="17" id="KW-1185">Reference proteome</keyword>
<dbReference type="SUPFAM" id="SSF48150">
    <property type="entry name" value="DNA-glycosylase"/>
    <property type="match status" value="1"/>
</dbReference>
<evidence type="ECO:0000256" key="6">
    <source>
        <dbReference type="ARBA" id="ARBA00022485"/>
    </source>
</evidence>
<dbReference type="GO" id="GO:0034039">
    <property type="term" value="F:8-oxo-7,8-dihydroguanine DNA N-glycosylase activity"/>
    <property type="evidence" value="ECO:0007669"/>
    <property type="project" value="TreeGrafter"/>
</dbReference>
<reference evidence="16 17" key="1">
    <citation type="journal article" date="2018" name="Mol. Biol. Evol.">
        <title>Broad Genomic Sampling Reveals a Smut Pathogenic Ancestry of the Fungal Clade Ustilaginomycotina.</title>
        <authorList>
            <person name="Kijpornyongpan T."/>
            <person name="Mondo S.J."/>
            <person name="Barry K."/>
            <person name="Sandor L."/>
            <person name="Lee J."/>
            <person name="Lipzen A."/>
            <person name="Pangilinan J."/>
            <person name="LaButti K."/>
            <person name="Hainaut M."/>
            <person name="Henrissat B."/>
            <person name="Grigoriev I.V."/>
            <person name="Spatafora J.W."/>
            <person name="Aime M.C."/>
        </authorList>
    </citation>
    <scope>NUCLEOTIDE SEQUENCE [LARGE SCALE GENOMIC DNA]</scope>
    <source>
        <strain evidence="16 17">MCA 4198</strain>
    </source>
</reference>
<dbReference type="RefSeq" id="XP_025377551.1">
    <property type="nucleotide sequence ID" value="XM_025519624.1"/>
</dbReference>
<name>A0A316YQP3_9BASI</name>
<gene>
    <name evidence="16" type="ORF">FA10DRAFT_251809</name>
</gene>
<dbReference type="FunCoup" id="A0A316YQP3">
    <property type="interactions" value="221"/>
</dbReference>
<dbReference type="GO" id="GO:0006285">
    <property type="term" value="P:base-excision repair, AP site formation"/>
    <property type="evidence" value="ECO:0007669"/>
    <property type="project" value="UniProtKB-ARBA"/>
</dbReference>
<feature type="region of interest" description="Disordered" evidence="14">
    <location>
        <begin position="1"/>
        <end position="72"/>
    </location>
</feature>
<evidence type="ECO:0000256" key="4">
    <source>
        <dbReference type="ARBA" id="ARBA00012045"/>
    </source>
</evidence>
<dbReference type="InterPro" id="IPR003265">
    <property type="entry name" value="HhH-GPD_domain"/>
</dbReference>
<keyword evidence="11" id="KW-0411">Iron-sulfur</keyword>
<evidence type="ECO:0000256" key="10">
    <source>
        <dbReference type="ARBA" id="ARBA00023004"/>
    </source>
</evidence>
<dbReference type="Pfam" id="PF00730">
    <property type="entry name" value="HhH-GPD"/>
    <property type="match status" value="1"/>
</dbReference>
<evidence type="ECO:0000256" key="1">
    <source>
        <dbReference type="ARBA" id="ARBA00000843"/>
    </source>
</evidence>
<dbReference type="CDD" id="cd00056">
    <property type="entry name" value="ENDO3c"/>
    <property type="match status" value="1"/>
</dbReference>
<keyword evidence="6" id="KW-0004">4Fe-4S</keyword>
<feature type="domain" description="HhH-GPD" evidence="15">
    <location>
        <begin position="171"/>
        <end position="341"/>
    </location>
</feature>
<dbReference type="SUPFAM" id="SSF55811">
    <property type="entry name" value="Nudix"/>
    <property type="match status" value="1"/>
</dbReference>
<dbReference type="AlphaFoldDB" id="A0A316YQP3"/>
<dbReference type="Pfam" id="PF00633">
    <property type="entry name" value="HHH"/>
    <property type="match status" value="1"/>
</dbReference>
<dbReference type="FunFam" id="1.10.340.30:FF:000002">
    <property type="entry name" value="Adenine DNA glycosylase"/>
    <property type="match status" value="1"/>
</dbReference>
<dbReference type="GO" id="GO:0005634">
    <property type="term" value="C:nucleus"/>
    <property type="evidence" value="ECO:0007669"/>
    <property type="project" value="TreeGrafter"/>
</dbReference>
<dbReference type="Proteomes" id="UP000245768">
    <property type="component" value="Unassembled WGS sequence"/>
</dbReference>
<dbReference type="GO" id="GO:0000701">
    <property type="term" value="F:purine-specific mismatch base pair DNA N-glycosylase activity"/>
    <property type="evidence" value="ECO:0007669"/>
    <property type="project" value="UniProtKB-EC"/>
</dbReference>
<evidence type="ECO:0000256" key="5">
    <source>
        <dbReference type="ARBA" id="ARBA00022023"/>
    </source>
</evidence>
<dbReference type="InterPro" id="IPR000445">
    <property type="entry name" value="HhH_motif"/>
</dbReference>
<dbReference type="InterPro" id="IPR011257">
    <property type="entry name" value="DNA_glycosylase"/>
</dbReference>
<comment type="catalytic activity">
    <reaction evidence="1">
        <text>Hydrolyzes free adenine bases from 7,8-dihydro-8-oxoguanine:adenine mismatched double-stranded DNA, leaving an apurinic site.</text>
        <dbReference type="EC" id="3.2.2.31"/>
    </reaction>
</comment>
<evidence type="ECO:0000256" key="7">
    <source>
        <dbReference type="ARBA" id="ARBA00022723"/>
    </source>
</evidence>
<evidence type="ECO:0000256" key="2">
    <source>
        <dbReference type="ARBA" id="ARBA00001966"/>
    </source>
</evidence>
<dbReference type="PANTHER" id="PTHR42944:SF1">
    <property type="entry name" value="ADENINE DNA GLYCOSYLASE"/>
    <property type="match status" value="1"/>
</dbReference>
<feature type="region of interest" description="Disordered" evidence="14">
    <location>
        <begin position="592"/>
        <end position="631"/>
    </location>
</feature>
<dbReference type="PANTHER" id="PTHR42944">
    <property type="entry name" value="ADENINE DNA GLYCOSYLASE"/>
    <property type="match status" value="1"/>
</dbReference>
<feature type="compositionally biased region" description="Acidic residues" evidence="14">
    <location>
        <begin position="592"/>
        <end position="609"/>
    </location>
</feature>
<dbReference type="InterPro" id="IPR015797">
    <property type="entry name" value="NUDIX_hydrolase-like_dom_sf"/>
</dbReference>
<dbReference type="GO" id="GO:0035485">
    <property type="term" value="F:adenine/guanine mispair binding"/>
    <property type="evidence" value="ECO:0007669"/>
    <property type="project" value="TreeGrafter"/>
</dbReference>
<dbReference type="Pfam" id="PF14815">
    <property type="entry name" value="NUDIX_4"/>
    <property type="match status" value="1"/>
</dbReference>
<sequence length="644" mass="71040">MVSKRIASTAKGRATRPDSPSSSYSDREPESDGDDYVAEKGGRNGKTATNRKRKADADGASQGKKSKGKSLALSIDVLQPGVTSLRPTAPPLRRHAASYHRPLLLDCSATSAMTGGAARDALLQWFDRISTERKMPWRKRWIDPAEYDGQGPALEEALKKRAYEVWISEIMLQQTRVSTVIDYWNRWMARWPTIHDLASANPEDVLSAWRGLGYYSRASRIHAAAQKVVNDPARNGLLPRHVDELQKEVPGVGRYTAGAISSIVFGEPAPMLDGNVVRVLSRQLGIYADTKSSKHVVDSLWTAAEQLVGAVAGDADDNSSTKGPSDRPGRWGQALMELGSTVCTPKPSCGQCPIQGSCRAYGEGEALALRQGALKDTQAIHSHKPTDASATDIDDVEDLCKICEPLEVVEDESLVKADVEEEEDGERKQMSLASFSFTANAKEGQGRTKEKGGPKALSQRALDIIEAHVRQFPMRVAKKAIRQEEAIVIALRRRRLSSLSSRGGTSQGWEWKLHQRPPKGLLADMWEMPSKTIDEPGERAKTAAQRKTLALDFVDELKRRGVAAKLKREMGSVPWVFSHLKLTMHVFLVEVEGEEGEEKEEKEEEGEESSTERKRKRWASTAQVEGENMGTGMRHCWALVKGVD</sequence>
<dbReference type="EC" id="3.2.2.31" evidence="4"/>
<evidence type="ECO:0000256" key="3">
    <source>
        <dbReference type="ARBA" id="ARBA00008343"/>
    </source>
</evidence>
<dbReference type="Gene3D" id="3.90.79.10">
    <property type="entry name" value="Nucleoside Triphosphate Pyrophosphohydrolase"/>
    <property type="match status" value="1"/>
</dbReference>
<evidence type="ECO:0000256" key="14">
    <source>
        <dbReference type="SAM" id="MobiDB-lite"/>
    </source>
</evidence>
<keyword evidence="7" id="KW-0479">Metal-binding</keyword>
<dbReference type="GO" id="GO:0046872">
    <property type="term" value="F:metal ion binding"/>
    <property type="evidence" value="ECO:0007669"/>
    <property type="project" value="UniProtKB-KW"/>
</dbReference>
<evidence type="ECO:0000256" key="9">
    <source>
        <dbReference type="ARBA" id="ARBA00022801"/>
    </source>
</evidence>
<comment type="cofactor">
    <cofactor evidence="2">
        <name>[4Fe-4S] cluster</name>
        <dbReference type="ChEBI" id="CHEBI:49883"/>
    </cofactor>
</comment>
<protein>
    <recommendedName>
        <fullName evidence="5">Adenine DNA glycosylase</fullName>
        <ecNumber evidence="4">3.2.2.31</ecNumber>
    </recommendedName>
</protein>
<dbReference type="GeneID" id="37041540"/>
<dbReference type="InterPro" id="IPR023170">
    <property type="entry name" value="HhH_base_excis_C"/>
</dbReference>
<dbReference type="GO" id="GO:0032357">
    <property type="term" value="F:oxidized purine DNA binding"/>
    <property type="evidence" value="ECO:0007669"/>
    <property type="project" value="TreeGrafter"/>
</dbReference>
<dbReference type="OrthoDB" id="10248838at2759"/>
<feature type="compositionally biased region" description="Low complexity" evidence="14">
    <location>
        <begin position="59"/>
        <end position="72"/>
    </location>
</feature>
<evidence type="ECO:0000313" key="16">
    <source>
        <dbReference type="EMBL" id="PWN90353.1"/>
    </source>
</evidence>
<keyword evidence="13" id="KW-0326">Glycosidase</keyword>
<keyword evidence="9" id="KW-0378">Hydrolase</keyword>
<evidence type="ECO:0000256" key="13">
    <source>
        <dbReference type="ARBA" id="ARBA00023295"/>
    </source>
</evidence>
<dbReference type="Gene3D" id="1.10.340.30">
    <property type="entry name" value="Hypothetical protein, domain 2"/>
    <property type="match status" value="1"/>
</dbReference>
<dbReference type="SMART" id="SM00478">
    <property type="entry name" value="ENDO3c"/>
    <property type="match status" value="1"/>
</dbReference>
<keyword evidence="10" id="KW-0408">Iron</keyword>
<evidence type="ECO:0000313" key="17">
    <source>
        <dbReference type="Proteomes" id="UP000245768"/>
    </source>
</evidence>